<keyword evidence="1" id="KW-0028">Amino-acid biosynthesis</keyword>
<dbReference type="AlphaFoldDB" id="A0A7C8M8C7"/>
<name>A0A7C8M8C7_9PLEO</name>
<gene>
    <name evidence="6" type="ORF">BDV95DRAFT_584718</name>
</gene>
<dbReference type="Gene3D" id="3.60.20.10">
    <property type="entry name" value="Glutamine Phosphoribosylpyrophosphate, subunit 1, domain 1"/>
    <property type="match status" value="1"/>
</dbReference>
<dbReference type="PANTHER" id="PTHR45937">
    <property type="entry name" value="ASPARAGINE SYNTHETASE DOMAIN-CONTAINING PROTEIN 1"/>
    <property type="match status" value="1"/>
</dbReference>
<dbReference type="InterPro" id="IPR051857">
    <property type="entry name" value="Asn_synthetase_domain"/>
</dbReference>
<feature type="compositionally biased region" description="Polar residues" evidence="4">
    <location>
        <begin position="19"/>
        <end position="35"/>
    </location>
</feature>
<dbReference type="OrthoDB" id="10252281at2759"/>
<evidence type="ECO:0000256" key="1">
    <source>
        <dbReference type="ARBA" id="ARBA00022605"/>
    </source>
</evidence>
<keyword evidence="2" id="KW-0061">Asparagine biosynthesis</keyword>
<evidence type="ECO:0000256" key="2">
    <source>
        <dbReference type="ARBA" id="ARBA00022888"/>
    </source>
</evidence>
<dbReference type="SUPFAM" id="SSF56235">
    <property type="entry name" value="N-terminal nucleophile aminohydrolases (Ntn hydrolases)"/>
    <property type="match status" value="1"/>
</dbReference>
<organism evidence="6 7">
    <name type="scientific">Massariosphaeria phaeospora</name>
    <dbReference type="NCBI Taxonomy" id="100035"/>
    <lineage>
        <taxon>Eukaryota</taxon>
        <taxon>Fungi</taxon>
        <taxon>Dikarya</taxon>
        <taxon>Ascomycota</taxon>
        <taxon>Pezizomycotina</taxon>
        <taxon>Dothideomycetes</taxon>
        <taxon>Pleosporomycetidae</taxon>
        <taxon>Pleosporales</taxon>
        <taxon>Pleosporales incertae sedis</taxon>
        <taxon>Massariosphaeria</taxon>
    </lineage>
</organism>
<dbReference type="GO" id="GO:0004066">
    <property type="term" value="F:asparagine synthase (glutamine-hydrolyzing) activity"/>
    <property type="evidence" value="ECO:0007669"/>
    <property type="project" value="InterPro"/>
</dbReference>
<dbReference type="InterPro" id="IPR017932">
    <property type="entry name" value="GATase_2_dom"/>
</dbReference>
<accession>A0A7C8M8C7</accession>
<evidence type="ECO:0000259" key="5">
    <source>
        <dbReference type="PROSITE" id="PS51278"/>
    </source>
</evidence>
<dbReference type="Proteomes" id="UP000481861">
    <property type="component" value="Unassembled WGS sequence"/>
</dbReference>
<feature type="domain" description="Glutamine amidotransferase type-2" evidence="5">
    <location>
        <begin position="2"/>
        <end position="200"/>
    </location>
</feature>
<comment type="caution">
    <text evidence="6">The sequence shown here is derived from an EMBL/GenBank/DDBJ whole genome shotgun (WGS) entry which is preliminary data.</text>
</comment>
<dbReference type="PANTHER" id="PTHR45937:SF1">
    <property type="entry name" value="ASPARAGINE SYNTHETASE DOMAIN-CONTAINING PROTEIN 1"/>
    <property type="match status" value="1"/>
</dbReference>
<dbReference type="Pfam" id="PF00733">
    <property type="entry name" value="Asn_synthase"/>
    <property type="match status" value="2"/>
</dbReference>
<dbReference type="GO" id="GO:0006529">
    <property type="term" value="P:asparagine biosynthetic process"/>
    <property type="evidence" value="ECO:0007669"/>
    <property type="project" value="UniProtKB-KW"/>
</dbReference>
<dbReference type="InterPro" id="IPR001962">
    <property type="entry name" value="Asn_synthase"/>
</dbReference>
<dbReference type="CDD" id="cd01991">
    <property type="entry name" value="Asn_synthase_B_C"/>
    <property type="match status" value="1"/>
</dbReference>
<evidence type="ECO:0000313" key="6">
    <source>
        <dbReference type="EMBL" id="KAF2866442.1"/>
    </source>
</evidence>
<keyword evidence="7" id="KW-1185">Reference proteome</keyword>
<sequence length="577" mass="63588">MCGIFFSLSRKGYVPPDPTTAQRLKNRGPDSSGQHQTLIPATAYRHPESTRLHATFFSTVLSLRGTALVEQPLRDDASGSILCWNGEAWSVDREAVSGNDSRVIFDLFLRSCAAKWTDQRIDSIARTIQVISAIRGPFAFVFYDAMNHHLYYARDCLGRRSLLRKSTSEHELVLSSVCDSSAGSRWGEVEADGLYVLDLQAASSGASFDATHFPHRRRDDNAPSSLTLTLPFPDMNKSGSDSGAPHIQTEILSKLRDSLQQSLALRVHHIREATGPGAPAANQDTKLAILFSGGLDCTILARMSHGLLPLGETIDLLNVAFENPRIHAKLDVGTSPYDLCPDRITARSSHAELERVCPGRCWRLVEINVPYTDTAASRSDVMTLMHPHNTEMDLSIAYALYFASRGTGIVRHTNGLEEISTKPYQSTAHVLLSGLGADELFGGYQRHAIAFSRQGHLGIVGELELDFNRLGKRNLGRDDRVISDSGKEVRFPYLDENFIALVLELPVSAKCDFATPQMEGSDDPARFLEPGKRVLRLLAWDLGMRNVAAEKKRAIQFGARTAKMETGKTKGTHLLTC</sequence>
<reference evidence="6 7" key="1">
    <citation type="submission" date="2020-01" db="EMBL/GenBank/DDBJ databases">
        <authorList>
            <consortium name="DOE Joint Genome Institute"/>
            <person name="Haridas S."/>
            <person name="Albert R."/>
            <person name="Binder M."/>
            <person name="Bloem J."/>
            <person name="Labutti K."/>
            <person name="Salamov A."/>
            <person name="Andreopoulos B."/>
            <person name="Baker S.E."/>
            <person name="Barry K."/>
            <person name="Bills G."/>
            <person name="Bluhm B.H."/>
            <person name="Cannon C."/>
            <person name="Castanera R."/>
            <person name="Culley D.E."/>
            <person name="Daum C."/>
            <person name="Ezra D."/>
            <person name="Gonzalez J.B."/>
            <person name="Henrissat B."/>
            <person name="Kuo A."/>
            <person name="Liang C."/>
            <person name="Lipzen A."/>
            <person name="Lutzoni F."/>
            <person name="Magnuson J."/>
            <person name="Mondo S."/>
            <person name="Nolan M."/>
            <person name="Ohm R."/>
            <person name="Pangilinan J."/>
            <person name="Park H.-J.H."/>
            <person name="Ramirez L."/>
            <person name="Alfaro M."/>
            <person name="Sun H."/>
            <person name="Tritt A."/>
            <person name="Yoshinaga Y."/>
            <person name="Zwiers L.-H.L."/>
            <person name="Turgeon B.G."/>
            <person name="Goodwin S.B."/>
            <person name="Spatafora J.W."/>
            <person name="Crous P.W."/>
            <person name="Grigoriev I.V."/>
        </authorList>
    </citation>
    <scope>NUCLEOTIDE SEQUENCE [LARGE SCALE GENOMIC DNA]</scope>
    <source>
        <strain evidence="6 7">CBS 611.86</strain>
    </source>
</reference>
<proteinExistence type="predicted"/>
<dbReference type="InterPro" id="IPR014729">
    <property type="entry name" value="Rossmann-like_a/b/a_fold"/>
</dbReference>
<dbReference type="PROSITE" id="PS51278">
    <property type="entry name" value="GATASE_TYPE_2"/>
    <property type="match status" value="1"/>
</dbReference>
<feature type="region of interest" description="Disordered" evidence="4">
    <location>
        <begin position="16"/>
        <end position="35"/>
    </location>
</feature>
<dbReference type="InterPro" id="IPR029055">
    <property type="entry name" value="Ntn_hydrolases_N"/>
</dbReference>
<evidence type="ECO:0000256" key="4">
    <source>
        <dbReference type="SAM" id="MobiDB-lite"/>
    </source>
</evidence>
<keyword evidence="3" id="KW-0315">Glutamine amidotransferase</keyword>
<dbReference type="SUPFAM" id="SSF52402">
    <property type="entry name" value="Adenine nucleotide alpha hydrolases-like"/>
    <property type="match status" value="1"/>
</dbReference>
<dbReference type="CDD" id="cd03766">
    <property type="entry name" value="Gn_AT_II_novel"/>
    <property type="match status" value="1"/>
</dbReference>
<dbReference type="EMBL" id="JAADJZ010000028">
    <property type="protein sequence ID" value="KAF2866442.1"/>
    <property type="molecule type" value="Genomic_DNA"/>
</dbReference>
<protein>
    <submittedName>
        <fullName evidence="6">Asparagine synthase-domain-containing protein</fullName>
    </submittedName>
</protein>
<evidence type="ECO:0000313" key="7">
    <source>
        <dbReference type="Proteomes" id="UP000481861"/>
    </source>
</evidence>
<feature type="region of interest" description="Disordered" evidence="4">
    <location>
        <begin position="212"/>
        <end position="231"/>
    </location>
</feature>
<evidence type="ECO:0000256" key="3">
    <source>
        <dbReference type="ARBA" id="ARBA00022962"/>
    </source>
</evidence>
<dbReference type="Gene3D" id="3.40.50.620">
    <property type="entry name" value="HUPs"/>
    <property type="match status" value="1"/>
</dbReference>